<accession>A0A0C2MSG3</accession>
<dbReference type="Proteomes" id="UP000031668">
    <property type="component" value="Unassembled WGS sequence"/>
</dbReference>
<dbReference type="PANTHER" id="PTHR10766:SF41">
    <property type="entry name" value="TRANSMEMBRANE 9 SUPERFAMILY MEMBER 3"/>
    <property type="match status" value="1"/>
</dbReference>
<comment type="subcellular location">
    <subcellularLocation>
        <location evidence="1">Membrane</location>
        <topology evidence="1">Multi-pass membrane protein</topology>
    </subcellularLocation>
</comment>
<feature type="transmembrane region" description="Helical" evidence="7">
    <location>
        <begin position="312"/>
        <end position="332"/>
    </location>
</feature>
<dbReference type="OrthoDB" id="1666796at2759"/>
<evidence type="ECO:0000256" key="3">
    <source>
        <dbReference type="ARBA" id="ARBA00022692"/>
    </source>
</evidence>
<evidence type="ECO:0000313" key="8">
    <source>
        <dbReference type="EMBL" id="KII67155.1"/>
    </source>
</evidence>
<dbReference type="GO" id="GO:0072657">
    <property type="term" value="P:protein localization to membrane"/>
    <property type="evidence" value="ECO:0007669"/>
    <property type="project" value="TreeGrafter"/>
</dbReference>
<dbReference type="InterPro" id="IPR004240">
    <property type="entry name" value="EMP70"/>
</dbReference>
<keyword evidence="6 7" id="KW-0472">Membrane</keyword>
<keyword evidence="5 7" id="KW-1133">Transmembrane helix</keyword>
<gene>
    <name evidence="8" type="ORF">RF11_11209</name>
</gene>
<comment type="caution">
    <text evidence="8">The sequence shown here is derived from an EMBL/GenBank/DDBJ whole genome shotgun (WGS) entry which is preliminary data.</text>
</comment>
<keyword evidence="9" id="KW-1185">Reference proteome</keyword>
<reference evidence="8 9" key="1">
    <citation type="journal article" date="2014" name="Genome Biol. Evol.">
        <title>The genome of the myxosporean Thelohanellus kitauei shows adaptations to nutrient acquisition within its fish host.</title>
        <authorList>
            <person name="Yang Y."/>
            <person name="Xiong J."/>
            <person name="Zhou Z."/>
            <person name="Huo F."/>
            <person name="Miao W."/>
            <person name="Ran C."/>
            <person name="Liu Y."/>
            <person name="Zhang J."/>
            <person name="Feng J."/>
            <person name="Wang M."/>
            <person name="Wang M."/>
            <person name="Wang L."/>
            <person name="Yao B."/>
        </authorList>
    </citation>
    <scope>NUCLEOTIDE SEQUENCE [LARGE SCALE GENOMIC DNA]</scope>
    <source>
        <strain evidence="8">Wuqing</strain>
    </source>
</reference>
<evidence type="ECO:0000256" key="4">
    <source>
        <dbReference type="ARBA" id="ARBA00022729"/>
    </source>
</evidence>
<keyword evidence="3 7" id="KW-0812">Transmembrane</keyword>
<protein>
    <recommendedName>
        <fullName evidence="7">Transmembrane 9 superfamily member</fullName>
    </recommendedName>
</protein>
<feature type="transmembrane region" description="Helical" evidence="7">
    <location>
        <begin position="207"/>
        <end position="232"/>
    </location>
</feature>
<feature type="transmembrane region" description="Helical" evidence="7">
    <location>
        <begin position="344"/>
        <end position="367"/>
    </location>
</feature>
<organism evidence="8 9">
    <name type="scientific">Thelohanellus kitauei</name>
    <name type="common">Myxosporean</name>
    <dbReference type="NCBI Taxonomy" id="669202"/>
    <lineage>
        <taxon>Eukaryota</taxon>
        <taxon>Metazoa</taxon>
        <taxon>Cnidaria</taxon>
        <taxon>Myxozoa</taxon>
        <taxon>Myxosporea</taxon>
        <taxon>Bivalvulida</taxon>
        <taxon>Platysporina</taxon>
        <taxon>Myxobolidae</taxon>
        <taxon>Thelohanellus</taxon>
    </lineage>
</organism>
<proteinExistence type="inferred from homology"/>
<dbReference type="EMBL" id="JWZT01003288">
    <property type="protein sequence ID" value="KII67155.1"/>
    <property type="molecule type" value="Genomic_DNA"/>
</dbReference>
<feature type="transmembrane region" description="Helical" evidence="7">
    <location>
        <begin position="427"/>
        <end position="448"/>
    </location>
</feature>
<evidence type="ECO:0000256" key="7">
    <source>
        <dbReference type="RuleBase" id="RU363079"/>
    </source>
</evidence>
<evidence type="ECO:0000256" key="2">
    <source>
        <dbReference type="ARBA" id="ARBA00005227"/>
    </source>
</evidence>
<evidence type="ECO:0000256" key="6">
    <source>
        <dbReference type="ARBA" id="ARBA00023136"/>
    </source>
</evidence>
<dbReference type="GO" id="GO:0016020">
    <property type="term" value="C:membrane"/>
    <property type="evidence" value="ECO:0007669"/>
    <property type="project" value="UniProtKB-SubCell"/>
</dbReference>
<dbReference type="Pfam" id="PF02990">
    <property type="entry name" value="EMP70"/>
    <property type="match status" value="1"/>
</dbReference>
<feature type="transmembrane region" description="Helical" evidence="7">
    <location>
        <begin position="540"/>
        <end position="564"/>
    </location>
</feature>
<feature type="transmembrane region" description="Helical" evidence="7">
    <location>
        <begin position="379"/>
        <end position="406"/>
    </location>
</feature>
<evidence type="ECO:0000256" key="5">
    <source>
        <dbReference type="ARBA" id="ARBA00022989"/>
    </source>
</evidence>
<evidence type="ECO:0000313" key="9">
    <source>
        <dbReference type="Proteomes" id="UP000031668"/>
    </source>
</evidence>
<feature type="chain" id="PRO_5007354107" description="Transmembrane 9 superfamily member" evidence="7">
    <location>
        <begin position="20"/>
        <end position="574"/>
    </location>
</feature>
<dbReference type="PANTHER" id="PTHR10766">
    <property type="entry name" value="TRANSMEMBRANE 9 SUPERFAMILY PROTEIN"/>
    <property type="match status" value="1"/>
</dbReference>
<feature type="transmembrane region" description="Helical" evidence="7">
    <location>
        <begin position="468"/>
        <end position="492"/>
    </location>
</feature>
<feature type="transmembrane region" description="Helical" evidence="7">
    <location>
        <begin position="275"/>
        <end position="300"/>
    </location>
</feature>
<evidence type="ECO:0000256" key="1">
    <source>
        <dbReference type="ARBA" id="ARBA00004141"/>
    </source>
</evidence>
<dbReference type="AlphaFoldDB" id="A0A0C2MSG3"/>
<feature type="signal peptide" evidence="7">
    <location>
        <begin position="1"/>
        <end position="19"/>
    </location>
</feature>
<name>A0A0C2MSG3_THEKT</name>
<comment type="similarity">
    <text evidence="2 7">Belongs to the nonaspanin (TM9SF) (TC 9.A.2) family.</text>
</comment>
<dbReference type="OMA" id="DAPCRVN"/>
<feature type="transmembrane region" description="Helical" evidence="7">
    <location>
        <begin position="499"/>
        <end position="520"/>
    </location>
</feature>
<keyword evidence="4 7" id="KW-0732">Signal</keyword>
<sequence>MHLFPVYLFLLFILQRAEPDEHNHQYSNGDRVVMWYQNFFPENNQLETYRIEDFSFCRGTHFMPEHPHSGFLYALQGLSFDQSGLLIEYGVNTPKSEYCQKEITPFDVVVMSHAIRQKTLFEIYVDGLKAIGSICDFYSNKYEIYTNLRLIIHKNKDRIVKLELEQDSPSEFFNHPLLNFTYEVVWKNSLIEFENRLINTENSTHNFYVRLVSLFNSMAMMIILMCIALWILMRTLRYDIMRYNKSSNEDQDFNDQYGWKLLHRDVHRKPPHFQLLLALVGTGFQLFMTVITTALISLFFRVLYEIPRVINIGLYMYTTFSPLSAFLSSALYKKYGGTRPYRHILLHILLFPTILMVLTILVSLHARSLNINRYLDFTSFVYVILGFIVVIFPLSFLGFGTSRVLIVSERIGPDISEIPGPIPRRKWYLNFWPLAFFSGILPFGAFAVEMYFVLSSFWQIRVTLFFEFAIVCMFIMLGISVSANIISIYVFLNAEDYRWHWLSFTNGFTVGIYFILYTIFYHMNFTKISGQFQLGFYYSYSILMSISIGMICGAFNYVSSCLFIDRLYQSVKSD</sequence>